<evidence type="ECO:0000256" key="2">
    <source>
        <dbReference type="SAM" id="Phobius"/>
    </source>
</evidence>
<proteinExistence type="predicted"/>
<accession>A0AAD8Y3R0</accession>
<dbReference type="EMBL" id="JATAAI010000022">
    <property type="protein sequence ID" value="KAK1738110.1"/>
    <property type="molecule type" value="Genomic_DNA"/>
</dbReference>
<keyword evidence="2" id="KW-1133">Transmembrane helix</keyword>
<keyword evidence="4" id="KW-1185">Reference proteome</keyword>
<name>A0AAD8Y3R0_9STRA</name>
<gene>
    <name evidence="3" type="ORF">QTG54_011404</name>
</gene>
<sequence length="524" mass="57396">MRSFYAHITGVSPIVWYYIKSIAARNKDNNNIKMGGKRRSGGGSSNNNSSRNSNKRNEKQQQHTTDLPSDPLAPNNTTNQEDDFCQRFFGDPLFSNRNVSLLFVFATILPMLAWIPHFLSEYRRLRQIQHLEGERQLRMQKARMEVEHHNQQRRRTLEADNGGSILSSSSHQTTEGDIQILQDAIDPLLNSKSTIHTTTSFDSMYDNAHITTNNDNNGGGMFSRHTAQETYRPTLCPDGKTIGYDNWFTLRDAISEVNAIAAEEFLRWNEYLMIAAKNSSLEPPVYVPPEPFVVCPGVTLSQKSLWGSLLSPSFWASFVYSILPLFGVGGQQSSSNHNYATAAHRSPKSKNKLSPIFINAEDITIECIMCTVDLPGTHFSFGPHARGIKIKGFTFKGATTSSLTFHHHGADVHLEDCYWLYNSGGVVSNNRQPHANVNGADGMMSPPPGSSTTAGAVADLNSTSTVAFYRCVIDDQKQSPRKATVGAGVANVPGMNPPAGHVAGPGGGISGGPAVASSSFTIRN</sequence>
<evidence type="ECO:0000313" key="4">
    <source>
        <dbReference type="Proteomes" id="UP001224775"/>
    </source>
</evidence>
<organism evidence="3 4">
    <name type="scientific">Skeletonema marinoi</name>
    <dbReference type="NCBI Taxonomy" id="267567"/>
    <lineage>
        <taxon>Eukaryota</taxon>
        <taxon>Sar</taxon>
        <taxon>Stramenopiles</taxon>
        <taxon>Ochrophyta</taxon>
        <taxon>Bacillariophyta</taxon>
        <taxon>Coscinodiscophyceae</taxon>
        <taxon>Thalassiosirophycidae</taxon>
        <taxon>Thalassiosirales</taxon>
        <taxon>Skeletonemataceae</taxon>
        <taxon>Skeletonema</taxon>
        <taxon>Skeletonema marinoi-dohrnii complex</taxon>
    </lineage>
</organism>
<feature type="compositionally biased region" description="Basic and acidic residues" evidence="1">
    <location>
        <begin position="146"/>
        <end position="158"/>
    </location>
</feature>
<feature type="region of interest" description="Disordered" evidence="1">
    <location>
        <begin position="497"/>
        <end position="524"/>
    </location>
</feature>
<keyword evidence="2" id="KW-0812">Transmembrane</keyword>
<dbReference type="AlphaFoldDB" id="A0AAD8Y3R0"/>
<feature type="region of interest" description="Disordered" evidence="1">
    <location>
        <begin position="29"/>
        <end position="79"/>
    </location>
</feature>
<feature type="region of interest" description="Disordered" evidence="1">
    <location>
        <begin position="146"/>
        <end position="171"/>
    </location>
</feature>
<protein>
    <submittedName>
        <fullName evidence="3">Uncharacterized protein</fullName>
    </submittedName>
</protein>
<comment type="caution">
    <text evidence="3">The sequence shown here is derived from an EMBL/GenBank/DDBJ whole genome shotgun (WGS) entry which is preliminary data.</text>
</comment>
<dbReference type="Proteomes" id="UP001224775">
    <property type="component" value="Unassembled WGS sequence"/>
</dbReference>
<reference evidence="3" key="1">
    <citation type="submission" date="2023-06" db="EMBL/GenBank/DDBJ databases">
        <title>Survivors Of The Sea: Transcriptome response of Skeletonema marinoi to long-term dormancy.</title>
        <authorList>
            <person name="Pinder M.I.M."/>
            <person name="Kourtchenko O."/>
            <person name="Robertson E.K."/>
            <person name="Larsson T."/>
            <person name="Maumus F."/>
            <person name="Osuna-Cruz C.M."/>
            <person name="Vancaester E."/>
            <person name="Stenow R."/>
            <person name="Vandepoele K."/>
            <person name="Ploug H."/>
            <person name="Bruchert V."/>
            <person name="Godhe A."/>
            <person name="Topel M."/>
        </authorList>
    </citation>
    <scope>NUCLEOTIDE SEQUENCE</scope>
    <source>
        <strain evidence="3">R05AC</strain>
    </source>
</reference>
<evidence type="ECO:0000256" key="1">
    <source>
        <dbReference type="SAM" id="MobiDB-lite"/>
    </source>
</evidence>
<evidence type="ECO:0000313" key="3">
    <source>
        <dbReference type="EMBL" id="KAK1738110.1"/>
    </source>
</evidence>
<keyword evidence="2" id="KW-0472">Membrane</keyword>
<feature type="transmembrane region" description="Helical" evidence="2">
    <location>
        <begin position="99"/>
        <end position="119"/>
    </location>
</feature>
<feature type="compositionally biased region" description="Low complexity" evidence="1">
    <location>
        <begin position="512"/>
        <end position="524"/>
    </location>
</feature>